<dbReference type="Proteomes" id="UP000265631">
    <property type="component" value="Unassembled WGS sequence"/>
</dbReference>
<evidence type="ECO:0000313" key="3">
    <source>
        <dbReference type="Proteomes" id="UP000265631"/>
    </source>
</evidence>
<organism evidence="2 3">
    <name type="scientific">Fusarium flagelliforme</name>
    <dbReference type="NCBI Taxonomy" id="2675880"/>
    <lineage>
        <taxon>Eukaryota</taxon>
        <taxon>Fungi</taxon>
        <taxon>Dikarya</taxon>
        <taxon>Ascomycota</taxon>
        <taxon>Pezizomycotina</taxon>
        <taxon>Sordariomycetes</taxon>
        <taxon>Hypocreomycetidae</taxon>
        <taxon>Hypocreales</taxon>
        <taxon>Nectriaceae</taxon>
        <taxon>Fusarium</taxon>
        <taxon>Fusarium incarnatum-equiseti species complex</taxon>
    </lineage>
</organism>
<feature type="signal peptide" evidence="1">
    <location>
        <begin position="1"/>
        <end position="16"/>
    </location>
</feature>
<dbReference type="AlphaFoldDB" id="A0A395N1G2"/>
<accession>A0A395N1G2</accession>
<evidence type="ECO:0000256" key="1">
    <source>
        <dbReference type="SAM" id="SignalP"/>
    </source>
</evidence>
<feature type="chain" id="PRO_5017243752" evidence="1">
    <location>
        <begin position="17"/>
        <end position="470"/>
    </location>
</feature>
<evidence type="ECO:0000313" key="2">
    <source>
        <dbReference type="EMBL" id="RFN53964.1"/>
    </source>
</evidence>
<gene>
    <name evidence="2" type="ORF">FIE12Z_1711</name>
</gene>
<dbReference type="STRING" id="2594813.A0A395N1G2"/>
<comment type="caution">
    <text evidence="2">The sequence shown here is derived from an EMBL/GenBank/DDBJ whole genome shotgun (WGS) entry which is preliminary data.</text>
</comment>
<keyword evidence="3" id="KW-1185">Reference proteome</keyword>
<keyword evidence="1" id="KW-0732">Signal</keyword>
<sequence length="470" mass="51884">MKSATALLALAAVANASPISKISKREGEGEWPWSTKESLCQNKAWLLRTAEGAEQVWDETGAGDELDRQLMGQWEHQKNWLTNMENEATGGVKGKFSMGGCGVIGGECSVMGMHDCEEQFDRYGTKADGSENPIGKVSYWIFQAVKGMQNKFTILRNRLVDETIVTNLLIGEMVEAFGGNEDKTEEVFKWLSAAIGLGSTVGGLIPGAGEGISTGLDIMGGIFDIIAEETKPEEIDQATISSALADLFTKTSNQIDKTMRLATGVIDETKGETIETIDTLPAVNKYGPWIHYQVTRFFKGGWFLLDDTSKPVDVLINSITGSIKPKIANNVMKAAGLRLVADKRIANQEDCGYATGRQWMKLKDSQEYCFYIMRYKPEGMYGETWTEATEDVYVNMAKYNLQLRDPYYRAIVDCATSGQDSLDLANLGFNNIPVCFFDLEAYFIERNDGPECTSNMINKSCNPIKTSPIS</sequence>
<proteinExistence type="predicted"/>
<protein>
    <submittedName>
        <fullName evidence="2">Uncharacterized protein</fullName>
    </submittedName>
</protein>
<reference evidence="2 3" key="1">
    <citation type="journal article" date="2018" name="PLoS Pathog.">
        <title>Evolution of structural diversity of trichothecenes, a family of toxins produced by plant pathogenic and entomopathogenic fungi.</title>
        <authorList>
            <person name="Proctor R.H."/>
            <person name="McCormick S.P."/>
            <person name="Kim H.S."/>
            <person name="Cardoza R.E."/>
            <person name="Stanley A.M."/>
            <person name="Lindo L."/>
            <person name="Kelly A."/>
            <person name="Brown D.W."/>
            <person name="Lee T."/>
            <person name="Vaughan M.M."/>
            <person name="Alexander N.J."/>
            <person name="Busman M."/>
            <person name="Gutierrez S."/>
        </authorList>
    </citation>
    <scope>NUCLEOTIDE SEQUENCE [LARGE SCALE GENOMIC DNA]</scope>
    <source>
        <strain evidence="2 3">NRRL 13405</strain>
    </source>
</reference>
<dbReference type="EMBL" id="PXXK01000033">
    <property type="protein sequence ID" value="RFN53964.1"/>
    <property type="molecule type" value="Genomic_DNA"/>
</dbReference>
<name>A0A395N1G2_9HYPO</name>